<feature type="domain" description="NADP-dependent oxidoreductase" evidence="7">
    <location>
        <begin position="21"/>
        <end position="271"/>
    </location>
</feature>
<keyword evidence="9" id="KW-1185">Reference proteome</keyword>
<feature type="site" description="Lowers pKa of active site Tyr" evidence="6">
    <location>
        <position position="80"/>
    </location>
</feature>
<name>F5Y895_LEAAZ</name>
<sequence length="288" mass="32226">MELKSLTDCFSLNNGVSIPCIGFGTWQTPDGDVTVNAVKSAIDAGYRHIDTAAVYGNEISVGKGIKASGINREKIFVTSKLFNTEHTYERTKVAFNKSLKDLQLDYLDLYLIHWPNPVDFRNKWAESNVETWKAFEEFYNEGRVRAIGVSNFHAHHLDALTKSVKIMPMVNQLRLCPGDIKGEVVKASKERGLFIEAYSPLGGSGEGSLLKAPLLIELAKKYNKSVSQLCVRWCLQCGFLPLPKSTSTDHIKANANVFDFKLSEDDVDQLSHLRGYPDPFPHPDSITW</sequence>
<dbReference type="FunCoup" id="F5Y895">
    <property type="interactions" value="265"/>
</dbReference>
<reference evidence="8 9" key="2">
    <citation type="journal article" date="2011" name="ISME J.">
        <title>RNA-seq reveals cooperative metabolic interactions between two termite-gut spirochete species in co-culture.</title>
        <authorList>
            <person name="Rosenthal A.Z."/>
            <person name="Matson E.G."/>
            <person name="Eldar A."/>
            <person name="Leadbetter J.R."/>
        </authorList>
    </citation>
    <scope>NUCLEOTIDE SEQUENCE [LARGE SCALE GENOMIC DNA]</scope>
    <source>
        <strain evidence="9">ATCC BAA-888 / DSM 13862 / ZAS-9</strain>
    </source>
</reference>
<reference evidence="9" key="1">
    <citation type="submission" date="2009-12" db="EMBL/GenBank/DDBJ databases">
        <title>Complete sequence of Treponema azotonutricium strain ZAS-9.</title>
        <authorList>
            <person name="Tetu S.G."/>
            <person name="Matson E."/>
            <person name="Ren Q."/>
            <person name="Seshadri R."/>
            <person name="Elbourne L."/>
            <person name="Hassan K.A."/>
            <person name="Durkin A."/>
            <person name="Radune D."/>
            <person name="Mohamoud Y."/>
            <person name="Shay R."/>
            <person name="Jin S."/>
            <person name="Zhang X."/>
            <person name="Lucey K."/>
            <person name="Ballor N.R."/>
            <person name="Ottesen E."/>
            <person name="Rosenthal R."/>
            <person name="Allen A."/>
            <person name="Leadbetter J.R."/>
            <person name="Paulsen I.T."/>
        </authorList>
    </citation>
    <scope>NUCLEOTIDE SEQUENCE [LARGE SCALE GENOMIC DNA]</scope>
    <source>
        <strain evidence="9">ATCC BAA-888 / DSM 13862 / ZAS-9</strain>
    </source>
</reference>
<evidence type="ECO:0000313" key="9">
    <source>
        <dbReference type="Proteomes" id="UP000009222"/>
    </source>
</evidence>
<dbReference type="SUPFAM" id="SSF51430">
    <property type="entry name" value="NAD(P)-linked oxidoreductase"/>
    <property type="match status" value="1"/>
</dbReference>
<evidence type="ECO:0000256" key="3">
    <source>
        <dbReference type="ARBA" id="ARBA00023002"/>
    </source>
</evidence>
<dbReference type="InterPro" id="IPR020471">
    <property type="entry name" value="AKR"/>
</dbReference>
<dbReference type="InterPro" id="IPR036812">
    <property type="entry name" value="NAD(P)_OxRdtase_dom_sf"/>
</dbReference>
<dbReference type="InterPro" id="IPR023210">
    <property type="entry name" value="NADP_OxRdtase_dom"/>
</dbReference>
<comment type="similarity">
    <text evidence="1">Belongs to the aldo/keto reductase family.</text>
</comment>
<dbReference type="eggNOG" id="COG0656">
    <property type="taxonomic scope" value="Bacteria"/>
</dbReference>
<dbReference type="OrthoDB" id="9804790at2"/>
<dbReference type="AlphaFoldDB" id="F5Y895"/>
<dbReference type="GO" id="GO:0050109">
    <property type="term" value="F:morphine 6-dehydrogenase activity"/>
    <property type="evidence" value="ECO:0007669"/>
    <property type="project" value="UniProtKB-EC"/>
</dbReference>
<dbReference type="STRING" id="545695.TREAZ_0987"/>
<dbReference type="PIRSF" id="PIRSF000097">
    <property type="entry name" value="AKR"/>
    <property type="match status" value="1"/>
</dbReference>
<dbReference type="RefSeq" id="WP_015710998.1">
    <property type="nucleotide sequence ID" value="NC_015577.1"/>
</dbReference>
<evidence type="ECO:0000256" key="5">
    <source>
        <dbReference type="PIRSR" id="PIRSR000097-2"/>
    </source>
</evidence>
<feature type="active site" description="Proton donor" evidence="4">
    <location>
        <position position="55"/>
    </location>
</feature>
<dbReference type="HOGENOM" id="CLU_023205_0_1_12"/>
<dbReference type="EMBL" id="CP001841">
    <property type="protein sequence ID" value="AEF81683.1"/>
    <property type="molecule type" value="Genomic_DNA"/>
</dbReference>
<evidence type="ECO:0000259" key="7">
    <source>
        <dbReference type="Pfam" id="PF00248"/>
    </source>
</evidence>
<evidence type="ECO:0000256" key="1">
    <source>
        <dbReference type="ARBA" id="ARBA00007905"/>
    </source>
</evidence>
<evidence type="ECO:0000256" key="4">
    <source>
        <dbReference type="PIRSR" id="PIRSR000097-1"/>
    </source>
</evidence>
<accession>F5Y895</accession>
<dbReference type="KEGG" id="taz:TREAZ_0987"/>
<organism evidence="8 9">
    <name type="scientific">Leadbettera azotonutricia (strain ATCC BAA-888 / DSM 13862 / ZAS-9)</name>
    <name type="common">Treponema azotonutricium</name>
    <dbReference type="NCBI Taxonomy" id="545695"/>
    <lineage>
        <taxon>Bacteria</taxon>
        <taxon>Pseudomonadati</taxon>
        <taxon>Spirochaetota</taxon>
        <taxon>Spirochaetia</taxon>
        <taxon>Spirochaetales</taxon>
        <taxon>Breznakiellaceae</taxon>
        <taxon>Leadbettera</taxon>
    </lineage>
</organism>
<dbReference type="InParanoid" id="F5Y895"/>
<proteinExistence type="inferred from homology"/>
<dbReference type="InterPro" id="IPR018170">
    <property type="entry name" value="Aldo/ket_reductase_CS"/>
</dbReference>
<dbReference type="Gene3D" id="3.20.20.100">
    <property type="entry name" value="NADP-dependent oxidoreductase domain"/>
    <property type="match status" value="1"/>
</dbReference>
<dbReference type="PROSITE" id="PS00798">
    <property type="entry name" value="ALDOKETO_REDUCTASE_1"/>
    <property type="match status" value="1"/>
</dbReference>
<dbReference type="PANTHER" id="PTHR43827">
    <property type="entry name" value="2,5-DIKETO-D-GLUCONIC ACID REDUCTASE"/>
    <property type="match status" value="1"/>
</dbReference>
<evidence type="ECO:0000256" key="6">
    <source>
        <dbReference type="PIRSR" id="PIRSR000097-3"/>
    </source>
</evidence>
<dbReference type="FunFam" id="3.20.20.100:FF:000015">
    <property type="entry name" value="Oxidoreductase, aldo/keto reductase family"/>
    <property type="match status" value="1"/>
</dbReference>
<dbReference type="PANTHER" id="PTHR43827:SF3">
    <property type="entry name" value="NADP-DEPENDENT OXIDOREDUCTASE DOMAIN-CONTAINING PROTEIN"/>
    <property type="match status" value="1"/>
</dbReference>
<feature type="binding site" evidence="5">
    <location>
        <position position="113"/>
    </location>
    <ligand>
        <name>substrate</name>
    </ligand>
</feature>
<evidence type="ECO:0000313" key="8">
    <source>
        <dbReference type="EMBL" id="AEF81683.1"/>
    </source>
</evidence>
<evidence type="ECO:0000256" key="2">
    <source>
        <dbReference type="ARBA" id="ARBA00022857"/>
    </source>
</evidence>
<dbReference type="EC" id="1.1.1.218" evidence="8"/>
<dbReference type="PROSITE" id="PS00062">
    <property type="entry name" value="ALDOKETO_REDUCTASE_2"/>
    <property type="match status" value="1"/>
</dbReference>
<dbReference type="CDD" id="cd19071">
    <property type="entry name" value="AKR_AKR1-5-like"/>
    <property type="match status" value="1"/>
</dbReference>
<dbReference type="PRINTS" id="PR00069">
    <property type="entry name" value="ALDKETRDTASE"/>
</dbReference>
<dbReference type="Pfam" id="PF00248">
    <property type="entry name" value="Aldo_ket_red"/>
    <property type="match status" value="1"/>
</dbReference>
<keyword evidence="3 8" id="KW-0560">Oxidoreductase</keyword>
<protein>
    <submittedName>
        <fullName evidence="8">Morphine 6-dehydrogenase</fullName>
        <ecNumber evidence="8">1.1.1.218</ecNumber>
    </submittedName>
</protein>
<dbReference type="Proteomes" id="UP000009222">
    <property type="component" value="Chromosome"/>
</dbReference>
<gene>
    <name evidence="8" type="ordered locus">TREAZ_0987</name>
</gene>
<keyword evidence="2" id="KW-0521">NADP</keyword>